<evidence type="ECO:0000313" key="2">
    <source>
        <dbReference type="EMBL" id="MCX2972969.1"/>
    </source>
</evidence>
<comment type="caution">
    <text evidence="2">The sequence shown here is derived from an EMBL/GenBank/DDBJ whole genome shotgun (WGS) entry which is preliminary data.</text>
</comment>
<proteinExistence type="predicted"/>
<keyword evidence="1" id="KW-0732">Signal</keyword>
<dbReference type="RefSeq" id="WP_279251934.1">
    <property type="nucleotide sequence ID" value="NZ_SHNP01000002.1"/>
</dbReference>
<sequence length="89" mass="9817">MTTAKALILIGGLILTTATTSANPEPVKPDCTTAPGVCLKSLEELSTEALRQRQRQREYHSTLKTLHKVARKDTLRTYMLGYQSDSLAL</sequence>
<organism evidence="2 3">
    <name type="scientific">Candidatus Seongchinamella marina</name>
    <dbReference type="NCBI Taxonomy" id="2518990"/>
    <lineage>
        <taxon>Bacteria</taxon>
        <taxon>Pseudomonadati</taxon>
        <taxon>Pseudomonadota</taxon>
        <taxon>Gammaproteobacteria</taxon>
        <taxon>Cellvibrionales</taxon>
        <taxon>Halieaceae</taxon>
        <taxon>Seongchinamella</taxon>
    </lineage>
</organism>
<keyword evidence="3" id="KW-1185">Reference proteome</keyword>
<protein>
    <submittedName>
        <fullName evidence="2">Uncharacterized protein</fullName>
    </submittedName>
</protein>
<evidence type="ECO:0000256" key="1">
    <source>
        <dbReference type="SAM" id="SignalP"/>
    </source>
</evidence>
<feature type="chain" id="PRO_5046861795" evidence="1">
    <location>
        <begin position="23"/>
        <end position="89"/>
    </location>
</feature>
<dbReference type="EMBL" id="SHNP01000002">
    <property type="protein sequence ID" value="MCX2972969.1"/>
    <property type="molecule type" value="Genomic_DNA"/>
</dbReference>
<gene>
    <name evidence="2" type="ORF">EYC87_05140</name>
</gene>
<accession>A0ABT3SSJ7</accession>
<feature type="signal peptide" evidence="1">
    <location>
        <begin position="1"/>
        <end position="22"/>
    </location>
</feature>
<name>A0ABT3SSJ7_9GAMM</name>
<dbReference type="Proteomes" id="UP001143307">
    <property type="component" value="Unassembled WGS sequence"/>
</dbReference>
<evidence type="ECO:0000313" key="3">
    <source>
        <dbReference type="Proteomes" id="UP001143307"/>
    </source>
</evidence>
<reference evidence="2" key="1">
    <citation type="submission" date="2019-02" db="EMBL/GenBank/DDBJ databases">
        <authorList>
            <person name="Li S.-H."/>
        </authorList>
    </citation>
    <scope>NUCLEOTIDE SEQUENCE</scope>
    <source>
        <strain evidence="2">IMCC8485</strain>
    </source>
</reference>